<dbReference type="InterPro" id="IPR003034">
    <property type="entry name" value="SAP_dom"/>
</dbReference>
<feature type="domain" description="SAP" evidence="1">
    <location>
        <begin position="25"/>
        <end position="59"/>
    </location>
</feature>
<comment type="caution">
    <text evidence="2">The sequence shown here is derived from an EMBL/GenBank/DDBJ whole genome shotgun (WGS) entry which is preliminary data.</text>
</comment>
<dbReference type="Pfam" id="PF20026">
    <property type="entry name" value="DUF6434"/>
    <property type="match status" value="1"/>
</dbReference>
<organism evidence="2 3">
    <name type="scientific">Effrenium voratum</name>
    <dbReference type="NCBI Taxonomy" id="2562239"/>
    <lineage>
        <taxon>Eukaryota</taxon>
        <taxon>Sar</taxon>
        <taxon>Alveolata</taxon>
        <taxon>Dinophyceae</taxon>
        <taxon>Suessiales</taxon>
        <taxon>Symbiodiniaceae</taxon>
        <taxon>Effrenium</taxon>
    </lineage>
</organism>
<dbReference type="AlphaFoldDB" id="A0AA36N5H1"/>
<dbReference type="Proteomes" id="UP001178507">
    <property type="component" value="Unassembled WGS sequence"/>
</dbReference>
<dbReference type="PROSITE" id="PS50800">
    <property type="entry name" value="SAP"/>
    <property type="match status" value="1"/>
</dbReference>
<evidence type="ECO:0000259" key="1">
    <source>
        <dbReference type="PROSITE" id="PS50800"/>
    </source>
</evidence>
<dbReference type="Gene3D" id="1.10.720.30">
    <property type="entry name" value="SAP domain"/>
    <property type="match status" value="1"/>
</dbReference>
<protein>
    <recommendedName>
        <fullName evidence="1">SAP domain-containing protein</fullName>
    </recommendedName>
</protein>
<dbReference type="SUPFAM" id="SSF68906">
    <property type="entry name" value="SAP domain"/>
    <property type="match status" value="1"/>
</dbReference>
<reference evidence="2" key="1">
    <citation type="submission" date="2023-08" db="EMBL/GenBank/DDBJ databases">
        <authorList>
            <person name="Chen Y."/>
            <person name="Shah S."/>
            <person name="Dougan E. K."/>
            <person name="Thang M."/>
            <person name="Chan C."/>
        </authorList>
    </citation>
    <scope>NUCLEOTIDE SEQUENCE</scope>
</reference>
<accession>A0AA36N5H1</accession>
<keyword evidence="3" id="KW-1185">Reference proteome</keyword>
<evidence type="ECO:0000313" key="2">
    <source>
        <dbReference type="EMBL" id="CAJ1399470.1"/>
    </source>
</evidence>
<dbReference type="InterPro" id="IPR045492">
    <property type="entry name" value="DUF6434"/>
</dbReference>
<sequence length="200" mass="22449">MAAATSMPGKRPALTPKLSAKVFGECYWEVKELAAFCRHQGLPASGLKADLTKRVKDFLGGKRPKASSAKVTKAARDSVAVGGLKLSTPVRNYNSDQATRGFFQKHCGEGFRFNEYLRGFAKGAQEGLTYRDLVKGWKDAEQKRREGQQAIGKQFEYNQFTRDFFAAKPGASRADMMEAWRTVRSYRGPNTYKEFRKLSK</sequence>
<evidence type="ECO:0000313" key="3">
    <source>
        <dbReference type="Proteomes" id="UP001178507"/>
    </source>
</evidence>
<dbReference type="InterPro" id="IPR036361">
    <property type="entry name" value="SAP_dom_sf"/>
</dbReference>
<proteinExistence type="predicted"/>
<dbReference type="EMBL" id="CAUJNA010003338">
    <property type="protein sequence ID" value="CAJ1399470.1"/>
    <property type="molecule type" value="Genomic_DNA"/>
</dbReference>
<dbReference type="Pfam" id="PF18953">
    <property type="entry name" value="SAP_new25"/>
    <property type="match status" value="1"/>
</dbReference>
<gene>
    <name evidence="2" type="ORF">EVOR1521_LOCUS22996</name>
</gene>
<name>A0AA36N5H1_9DINO</name>